<dbReference type="EMBL" id="LT670849">
    <property type="protein sequence ID" value="SHN83077.1"/>
    <property type="molecule type" value="Genomic_DNA"/>
</dbReference>
<dbReference type="AlphaFoldDB" id="A0A1M7UJL8"/>
<dbReference type="Proteomes" id="UP000184096">
    <property type="component" value="Chromosome I"/>
</dbReference>
<accession>A0A1M7UJL8</accession>
<sequence>MRRRTISFIITMTGMALVLSGCGLADSRTPLPLPEFMRAKAADPPPLEQPPDVRRMVREKLDQVFVAQSSPQNVQVSDARHELRGLGWSACVKADLTSATGKPLGEETYRISINSGVIIDRRRALPEDNCAAESYQPI</sequence>
<dbReference type="RefSeq" id="WP_072822503.1">
    <property type="nucleotide sequence ID" value="NZ_LT670849.1"/>
</dbReference>
<organism evidence="1 2">
    <name type="scientific">Bradyrhizobium erythrophlei</name>
    <dbReference type="NCBI Taxonomy" id="1437360"/>
    <lineage>
        <taxon>Bacteria</taxon>
        <taxon>Pseudomonadati</taxon>
        <taxon>Pseudomonadota</taxon>
        <taxon>Alphaproteobacteria</taxon>
        <taxon>Hyphomicrobiales</taxon>
        <taxon>Nitrobacteraceae</taxon>
        <taxon>Bradyrhizobium</taxon>
    </lineage>
</organism>
<reference evidence="2" key="1">
    <citation type="submission" date="2016-11" db="EMBL/GenBank/DDBJ databases">
        <authorList>
            <person name="Varghese N."/>
            <person name="Submissions S."/>
        </authorList>
    </citation>
    <scope>NUCLEOTIDE SEQUENCE [LARGE SCALE GENOMIC DNA]</scope>
    <source>
        <strain evidence="2">GAS401</strain>
    </source>
</reference>
<evidence type="ECO:0000313" key="1">
    <source>
        <dbReference type="EMBL" id="SHN83077.1"/>
    </source>
</evidence>
<keyword evidence="2" id="KW-1185">Reference proteome</keyword>
<gene>
    <name evidence="1" type="ORF">SAMN05444170_5392</name>
</gene>
<evidence type="ECO:0000313" key="2">
    <source>
        <dbReference type="Proteomes" id="UP000184096"/>
    </source>
</evidence>
<protein>
    <submittedName>
        <fullName evidence="1">Uncharacterized protein</fullName>
    </submittedName>
</protein>
<name>A0A1M7UJL8_9BRAD</name>
<dbReference type="PROSITE" id="PS51257">
    <property type="entry name" value="PROKAR_LIPOPROTEIN"/>
    <property type="match status" value="1"/>
</dbReference>
<proteinExistence type="predicted"/>